<dbReference type="InterPro" id="IPR005259">
    <property type="entry name" value="PriA"/>
</dbReference>
<evidence type="ECO:0000313" key="14">
    <source>
        <dbReference type="Proteomes" id="UP001165367"/>
    </source>
</evidence>
<keyword evidence="8 11" id="KW-0067">ATP-binding</keyword>
<keyword evidence="6 11" id="KW-0347">Helicase</keyword>
<keyword evidence="5 11" id="KW-0378">Hydrolase</keyword>
<dbReference type="SMART" id="SM00490">
    <property type="entry name" value="HELICc"/>
    <property type="match status" value="1"/>
</dbReference>
<evidence type="ECO:0000259" key="12">
    <source>
        <dbReference type="PROSITE" id="PS51192"/>
    </source>
</evidence>
<feature type="binding site" evidence="11">
    <location>
        <position position="588"/>
    </location>
    <ligand>
        <name>Zn(2+)</name>
        <dbReference type="ChEBI" id="CHEBI:29105"/>
        <label>1</label>
    </ligand>
</feature>
<evidence type="ECO:0000256" key="8">
    <source>
        <dbReference type="ARBA" id="ARBA00022840"/>
    </source>
</evidence>
<feature type="binding site" evidence="11">
    <location>
        <position position="575"/>
    </location>
    <ligand>
        <name>Zn(2+)</name>
        <dbReference type="ChEBI" id="CHEBI:29105"/>
        <label>2</label>
    </ligand>
</feature>
<dbReference type="EMBL" id="JAKLTR010000025">
    <property type="protein sequence ID" value="MCG2617762.1"/>
    <property type="molecule type" value="Genomic_DNA"/>
</dbReference>
<organism evidence="13 14">
    <name type="scientific">Terrimonas ginsenosidimutans</name>
    <dbReference type="NCBI Taxonomy" id="2908004"/>
    <lineage>
        <taxon>Bacteria</taxon>
        <taxon>Pseudomonadati</taxon>
        <taxon>Bacteroidota</taxon>
        <taxon>Chitinophagia</taxon>
        <taxon>Chitinophagales</taxon>
        <taxon>Chitinophagaceae</taxon>
        <taxon>Terrimonas</taxon>
    </lineage>
</organism>
<dbReference type="HAMAP" id="MF_00983">
    <property type="entry name" value="PriA"/>
    <property type="match status" value="1"/>
</dbReference>
<keyword evidence="10 11" id="KW-0413">Isomerase</keyword>
<dbReference type="PANTHER" id="PTHR30580:SF0">
    <property type="entry name" value="PRIMOSOMAL PROTEIN N"/>
    <property type="match status" value="1"/>
</dbReference>
<evidence type="ECO:0000256" key="5">
    <source>
        <dbReference type="ARBA" id="ARBA00022801"/>
    </source>
</evidence>
<evidence type="ECO:0000256" key="2">
    <source>
        <dbReference type="ARBA" id="ARBA00022705"/>
    </source>
</evidence>
<keyword evidence="14" id="KW-1185">Reference proteome</keyword>
<keyword evidence="3 11" id="KW-0479">Metal-binding</keyword>
<comment type="similarity">
    <text evidence="11">Belongs to the helicase family. PriA subfamily.</text>
</comment>
<evidence type="ECO:0000313" key="13">
    <source>
        <dbReference type="EMBL" id="MCG2617762.1"/>
    </source>
</evidence>
<comment type="catalytic activity">
    <reaction evidence="11">
        <text>ATP + H2O = ADP + phosphate + H(+)</text>
        <dbReference type="Rhea" id="RHEA:13065"/>
        <dbReference type="ChEBI" id="CHEBI:15377"/>
        <dbReference type="ChEBI" id="CHEBI:15378"/>
        <dbReference type="ChEBI" id="CHEBI:30616"/>
        <dbReference type="ChEBI" id="CHEBI:43474"/>
        <dbReference type="ChEBI" id="CHEBI:456216"/>
        <dbReference type="EC" id="5.6.2.4"/>
    </reaction>
</comment>
<protein>
    <recommendedName>
        <fullName evidence="11">Replication restart protein PriA</fullName>
    </recommendedName>
    <alternativeName>
        <fullName evidence="11">ATP-dependent DNA helicase PriA</fullName>
        <ecNumber evidence="11">5.6.2.4</ecNumber>
    </alternativeName>
    <alternativeName>
        <fullName evidence="11">DNA 3'-5' helicase PriA</fullName>
    </alternativeName>
</protein>
<evidence type="ECO:0000256" key="11">
    <source>
        <dbReference type="HAMAP-Rule" id="MF_00983"/>
    </source>
</evidence>
<accession>A0ABS9KZV5</accession>
<dbReference type="CDD" id="cd18804">
    <property type="entry name" value="SF2_C_priA"/>
    <property type="match status" value="1"/>
</dbReference>
<dbReference type="InterPro" id="IPR011545">
    <property type="entry name" value="DEAD/DEAH_box_helicase_dom"/>
</dbReference>
<dbReference type="EC" id="5.6.2.4" evidence="11"/>
<keyword evidence="7 11" id="KW-0862">Zinc</keyword>
<comment type="subunit">
    <text evidence="11">Component of the replication restart primosome.</text>
</comment>
<feature type="binding site" evidence="11">
    <location>
        <position position="548"/>
    </location>
    <ligand>
        <name>Zn(2+)</name>
        <dbReference type="ChEBI" id="CHEBI:29105"/>
        <label>1</label>
    </ligand>
</feature>
<dbReference type="InterPro" id="IPR042115">
    <property type="entry name" value="PriA_3primeBD_sf"/>
</dbReference>
<comment type="function">
    <text evidence="11">Initiates the restart of stalled replication forks, which reloads the replicative helicase on sites other than the origin of replication. Recognizes and binds to abandoned replication forks and remodels them to uncover a helicase loading site. Promotes assembly of the primosome at these replication forks.</text>
</comment>
<dbReference type="SUPFAM" id="SSF52540">
    <property type="entry name" value="P-loop containing nucleoside triphosphate hydrolases"/>
    <property type="match status" value="2"/>
</dbReference>
<dbReference type="Pfam" id="PF00271">
    <property type="entry name" value="Helicase_C"/>
    <property type="match status" value="1"/>
</dbReference>
<feature type="binding site" evidence="11">
    <location>
        <position position="557"/>
    </location>
    <ligand>
        <name>Zn(2+)</name>
        <dbReference type="ChEBI" id="CHEBI:29105"/>
        <label>2</label>
    </ligand>
</feature>
<dbReference type="InterPro" id="IPR040498">
    <property type="entry name" value="PriA_CRR"/>
</dbReference>
<name>A0ABS9KZV5_9BACT</name>
<evidence type="ECO:0000256" key="6">
    <source>
        <dbReference type="ARBA" id="ARBA00022806"/>
    </source>
</evidence>
<comment type="caution">
    <text evidence="13">The sequence shown here is derived from an EMBL/GenBank/DDBJ whole genome shotgun (WGS) entry which is preliminary data.</text>
</comment>
<evidence type="ECO:0000256" key="3">
    <source>
        <dbReference type="ARBA" id="ARBA00022723"/>
    </source>
</evidence>
<keyword evidence="4 11" id="KW-0547">Nucleotide-binding</keyword>
<dbReference type="InterPro" id="IPR027417">
    <property type="entry name" value="P-loop_NTPase"/>
</dbReference>
<feature type="binding site" evidence="11">
    <location>
        <position position="585"/>
    </location>
    <ligand>
        <name>Zn(2+)</name>
        <dbReference type="ChEBI" id="CHEBI:29105"/>
        <label>1</label>
    </ligand>
</feature>
<dbReference type="Pfam" id="PF18319">
    <property type="entry name" value="Zn_ribbon_PriA"/>
    <property type="match status" value="1"/>
</dbReference>
<dbReference type="InterPro" id="IPR001650">
    <property type="entry name" value="Helicase_C-like"/>
</dbReference>
<feature type="binding site" evidence="11">
    <location>
        <position position="545"/>
    </location>
    <ligand>
        <name>Zn(2+)</name>
        <dbReference type="ChEBI" id="CHEBI:29105"/>
        <label>1</label>
    </ligand>
</feature>
<evidence type="ECO:0000256" key="9">
    <source>
        <dbReference type="ARBA" id="ARBA00023125"/>
    </source>
</evidence>
<sequence length="838" mass="96536">MQGQFSLEHFKAPEVSYYADIVIPLALPRTYTWSVPPQMEDQLKIGMRVEVNLGKNKKYAGVVKRIHKEKPEWGDPKEILNILDGTPVVYEQQLQLWEWISSYYMCSEGEVMAAALPAHFKLSSETILVYNEEYGDDFTALDTDEFIVSEALLIRKELKLNEVQQLLDSSHVYPVINRLIQKNVCFVWEALKEAYTAKKETYVVLNPQYDNEEELAQLLNDDRRLQRAEKQMELLLSYLHLIRTTGEVTKAELLKKSNATDAQLKGLVEKKILWLEKRVVDRLPILAKDIKIDFELTPAQQKAYEEVKESFEQKPVCLLHGITSSGKTQIYIKLIEEYVRKGKQVLYMLPEIALTSQIIRRLQKHFGGYIGIYHSKFSQNERVEIWNRIKSGEMKVVLGARSAIFLPYPDLGMVICDEEHDTSYKQQDPAPRYNGRDSAVYLASLFPQGDEKKGARVLLGSATPSLETYYNAVSGKYGLAELMQRFGDVQLPPIHLVDTKTIMQKDRSKIMLSPQLVKAIQEVLDRQQQVILFQNRRGYTPYQVCRVCSWIPQCKYCDVSLTFHKLSNKLVCHYCGTNYPPLHTCAACGSHEFVQRNFGTEKIEEILQETFPKHRIARMDIDTVRGKNAHDVLIQQFEQRRIDVLVGTQMVVKGLDFENVDLVGILDADGLLHFADFRVNERAFQLMEQVSGRAGRRQSTSSVLIQTSQPGHPVLAYVKQHNYKKMFEDELVKRRHFFYPPFSRIIQLTFRHKIKGILDAAAHQFANALKGRYNDFLVGPAEPVVGRVRNQFLMELLIKLPKDNQTILNCKRDIMEQVAVLHQDSRFRSVIVVPDVDN</sequence>
<keyword evidence="9 11" id="KW-0238">DNA-binding</keyword>
<dbReference type="Pfam" id="PF00270">
    <property type="entry name" value="DEAD"/>
    <property type="match status" value="1"/>
</dbReference>
<keyword evidence="2 11" id="KW-0235">DNA replication</keyword>
<dbReference type="Gene3D" id="3.40.50.300">
    <property type="entry name" value="P-loop containing nucleotide triphosphate hydrolases"/>
    <property type="match status" value="2"/>
</dbReference>
<dbReference type="NCBIfam" id="TIGR00595">
    <property type="entry name" value="priA"/>
    <property type="match status" value="1"/>
</dbReference>
<evidence type="ECO:0000256" key="4">
    <source>
        <dbReference type="ARBA" id="ARBA00022741"/>
    </source>
</evidence>
<reference evidence="13" key="1">
    <citation type="submission" date="2022-01" db="EMBL/GenBank/DDBJ databases">
        <authorList>
            <person name="Jo J.-H."/>
            <person name="Im W.-T."/>
        </authorList>
    </citation>
    <scope>NUCLEOTIDE SEQUENCE</scope>
    <source>
        <strain evidence="13">NA20</strain>
    </source>
</reference>
<evidence type="ECO:0000256" key="7">
    <source>
        <dbReference type="ARBA" id="ARBA00022833"/>
    </source>
</evidence>
<dbReference type="Proteomes" id="UP001165367">
    <property type="component" value="Unassembled WGS sequence"/>
</dbReference>
<dbReference type="PROSITE" id="PS51192">
    <property type="entry name" value="HELICASE_ATP_BIND_1"/>
    <property type="match status" value="1"/>
</dbReference>
<dbReference type="InterPro" id="IPR041236">
    <property type="entry name" value="PriA_C"/>
</dbReference>
<comment type="cofactor">
    <cofactor evidence="11">
        <name>Zn(2+)</name>
        <dbReference type="ChEBI" id="CHEBI:29105"/>
    </cofactor>
    <text evidence="11">Binds 2 zinc ions per subunit.</text>
</comment>
<feature type="binding site" evidence="11">
    <location>
        <position position="572"/>
    </location>
    <ligand>
        <name>Zn(2+)</name>
        <dbReference type="ChEBI" id="CHEBI:29105"/>
        <label>2</label>
    </ligand>
</feature>
<evidence type="ECO:0000256" key="10">
    <source>
        <dbReference type="ARBA" id="ARBA00023235"/>
    </source>
</evidence>
<dbReference type="Pfam" id="PF18074">
    <property type="entry name" value="PriA_C"/>
    <property type="match status" value="1"/>
</dbReference>
<dbReference type="SMART" id="SM00487">
    <property type="entry name" value="DEXDc"/>
    <property type="match status" value="1"/>
</dbReference>
<dbReference type="Gene3D" id="3.40.1440.60">
    <property type="entry name" value="PriA, 3(prime) DNA-binding domain"/>
    <property type="match status" value="1"/>
</dbReference>
<dbReference type="CDD" id="cd17929">
    <property type="entry name" value="DEXHc_priA"/>
    <property type="match status" value="1"/>
</dbReference>
<comment type="catalytic activity">
    <reaction evidence="11">
        <text>Couples ATP hydrolysis with the unwinding of duplex DNA by translocating in the 3'-5' direction.</text>
        <dbReference type="EC" id="5.6.2.4"/>
    </reaction>
</comment>
<dbReference type="RefSeq" id="WP_237876585.1">
    <property type="nucleotide sequence ID" value="NZ_JAKLTR010000025.1"/>
</dbReference>
<feature type="domain" description="Helicase ATP-binding" evidence="12">
    <location>
        <begin position="308"/>
        <end position="482"/>
    </location>
</feature>
<dbReference type="Pfam" id="PF17764">
    <property type="entry name" value="PriA_3primeBD"/>
    <property type="match status" value="1"/>
</dbReference>
<gene>
    <name evidence="11 13" type="primary">priA</name>
    <name evidence="13" type="ORF">LZZ85_25905</name>
</gene>
<keyword evidence="1 11" id="KW-0639">Primosome</keyword>
<proteinExistence type="inferred from homology"/>
<evidence type="ECO:0000256" key="1">
    <source>
        <dbReference type="ARBA" id="ARBA00022515"/>
    </source>
</evidence>
<dbReference type="PANTHER" id="PTHR30580">
    <property type="entry name" value="PRIMOSOMAL PROTEIN N"/>
    <property type="match status" value="1"/>
</dbReference>
<dbReference type="InterPro" id="IPR014001">
    <property type="entry name" value="Helicase_ATP-bd"/>
</dbReference>
<feature type="binding site" evidence="11">
    <location>
        <position position="554"/>
    </location>
    <ligand>
        <name>Zn(2+)</name>
        <dbReference type="ChEBI" id="CHEBI:29105"/>
        <label>2</label>
    </ligand>
</feature>
<dbReference type="InterPro" id="IPR041222">
    <property type="entry name" value="PriA_3primeBD"/>
</dbReference>